<organism evidence="1 2">
    <name type="scientific">Gnathostoma spinigerum</name>
    <dbReference type="NCBI Taxonomy" id="75299"/>
    <lineage>
        <taxon>Eukaryota</taxon>
        <taxon>Metazoa</taxon>
        <taxon>Ecdysozoa</taxon>
        <taxon>Nematoda</taxon>
        <taxon>Chromadorea</taxon>
        <taxon>Rhabditida</taxon>
        <taxon>Spirurina</taxon>
        <taxon>Gnathostomatomorpha</taxon>
        <taxon>Gnathostomatoidea</taxon>
        <taxon>Gnathostomatidae</taxon>
        <taxon>Gnathostoma</taxon>
    </lineage>
</organism>
<gene>
    <name evidence="1" type="ORF">AB6A40_000528</name>
</gene>
<dbReference type="AlphaFoldDB" id="A0ABD6E8X8"/>
<proteinExistence type="predicted"/>
<dbReference type="Proteomes" id="UP001608902">
    <property type="component" value="Unassembled WGS sequence"/>
</dbReference>
<evidence type="ECO:0000313" key="2">
    <source>
        <dbReference type="Proteomes" id="UP001608902"/>
    </source>
</evidence>
<sequence length="161" mass="17787">MTSSLFLSNIQTKITLLKQTVNTVQFPDIQALLASPDPDIAFRPELLAVESTIRKLSRQIDDLESIHNAWNTAIQQLRPTDRTLEAESYKNSITAPDNFLVILHMARNTLEDLHTAKSSLELRVGHSTSPVGSVPSGNVPVIPSSQVMMQSSNNMINLPKL</sequence>
<protein>
    <submittedName>
        <fullName evidence="1">Uncharacterized protein</fullName>
    </submittedName>
</protein>
<dbReference type="EMBL" id="JBGFUD010000151">
    <property type="protein sequence ID" value="MFH4973819.1"/>
    <property type="molecule type" value="Genomic_DNA"/>
</dbReference>
<name>A0ABD6E8X8_9BILA</name>
<reference evidence="1 2" key="1">
    <citation type="submission" date="2024-08" db="EMBL/GenBank/DDBJ databases">
        <title>Gnathostoma spinigerum genome.</title>
        <authorList>
            <person name="Gonzalez-Bertolin B."/>
            <person name="Monzon S."/>
            <person name="Zaballos A."/>
            <person name="Jimenez P."/>
            <person name="Dekumyoy P."/>
            <person name="Varona S."/>
            <person name="Cuesta I."/>
            <person name="Sumanam S."/>
            <person name="Adisakwattana P."/>
            <person name="Gasser R.B."/>
            <person name="Hernandez-Gonzalez A."/>
            <person name="Young N.D."/>
            <person name="Perteguer M.J."/>
        </authorList>
    </citation>
    <scope>NUCLEOTIDE SEQUENCE [LARGE SCALE GENOMIC DNA]</scope>
    <source>
        <strain evidence="1">AL3</strain>
        <tissue evidence="1">Liver</tissue>
    </source>
</reference>
<feature type="non-terminal residue" evidence="1">
    <location>
        <position position="161"/>
    </location>
</feature>
<keyword evidence="2" id="KW-1185">Reference proteome</keyword>
<comment type="caution">
    <text evidence="1">The sequence shown here is derived from an EMBL/GenBank/DDBJ whole genome shotgun (WGS) entry which is preliminary data.</text>
</comment>
<evidence type="ECO:0000313" key="1">
    <source>
        <dbReference type="EMBL" id="MFH4973819.1"/>
    </source>
</evidence>
<accession>A0ABD6E8X8</accession>